<reference evidence="2" key="1">
    <citation type="journal article" date="2021" name="bioRxiv">
        <title>Whole Genome Assembly and Annotation of Northern Wild Rice, Zizania palustris L., Supports a Whole Genome Duplication in the Zizania Genus.</title>
        <authorList>
            <person name="Haas M."/>
            <person name="Kono T."/>
            <person name="Macchietto M."/>
            <person name="Millas R."/>
            <person name="McGilp L."/>
            <person name="Shao M."/>
            <person name="Duquette J."/>
            <person name="Hirsch C.N."/>
            <person name="Kimball J."/>
        </authorList>
    </citation>
    <scope>NUCLEOTIDE SEQUENCE</scope>
    <source>
        <tissue evidence="2">Fresh leaf tissue</tissue>
    </source>
</reference>
<comment type="caution">
    <text evidence="2">The sequence shown here is derived from an EMBL/GenBank/DDBJ whole genome shotgun (WGS) entry which is preliminary data.</text>
</comment>
<keyword evidence="3" id="KW-1185">Reference proteome</keyword>
<accession>A0A8J6BSI2</accession>
<dbReference type="AlphaFoldDB" id="A0A8J6BSI2"/>
<dbReference type="PANTHER" id="PTHR35103:SF1">
    <property type="entry name" value="OS06G0115700 PROTEIN"/>
    <property type="match status" value="1"/>
</dbReference>
<organism evidence="2 3">
    <name type="scientific">Zizania palustris</name>
    <name type="common">Northern wild rice</name>
    <dbReference type="NCBI Taxonomy" id="103762"/>
    <lineage>
        <taxon>Eukaryota</taxon>
        <taxon>Viridiplantae</taxon>
        <taxon>Streptophyta</taxon>
        <taxon>Embryophyta</taxon>
        <taxon>Tracheophyta</taxon>
        <taxon>Spermatophyta</taxon>
        <taxon>Magnoliopsida</taxon>
        <taxon>Liliopsida</taxon>
        <taxon>Poales</taxon>
        <taxon>Poaceae</taxon>
        <taxon>BOP clade</taxon>
        <taxon>Oryzoideae</taxon>
        <taxon>Oryzeae</taxon>
        <taxon>Zizaniinae</taxon>
        <taxon>Zizania</taxon>
    </lineage>
</organism>
<evidence type="ECO:0000256" key="1">
    <source>
        <dbReference type="SAM" id="MobiDB-lite"/>
    </source>
</evidence>
<dbReference type="OrthoDB" id="1723663at2759"/>
<feature type="region of interest" description="Disordered" evidence="1">
    <location>
        <begin position="84"/>
        <end position="254"/>
    </location>
</feature>
<dbReference type="PANTHER" id="PTHR35103">
    <property type="entry name" value="OS06G0115700 PROTEIN"/>
    <property type="match status" value="1"/>
</dbReference>
<evidence type="ECO:0000313" key="2">
    <source>
        <dbReference type="EMBL" id="KAG8094079.1"/>
    </source>
</evidence>
<feature type="compositionally biased region" description="Low complexity" evidence="1">
    <location>
        <begin position="212"/>
        <end position="224"/>
    </location>
</feature>
<feature type="compositionally biased region" description="Low complexity" evidence="1">
    <location>
        <begin position="232"/>
        <end position="243"/>
    </location>
</feature>
<sequence length="254" mass="26843">MVVALGVGQFYGGGLPRPRFFSGGGDRVDPPAPVSAPLLDWAHEAHWSMGGLSYTRLRLQGRIEGSIDKLRCRARRDARVAAKARTAGLKPGSLAPLGSDDGVGDSDEDDVEAQERILKREVVDEPSEEQEDTEEEEEALATIAAAAKRKRNRKLSDEFDRVATLPDGMAKKQKPAAATPARTSPTTKGAEAAPTPAPVAPTRSSPRRKAAETAPMTAAVAPAKASRKRKASAAAAAASTPVTGPRRTSPRTKH</sequence>
<dbReference type="EMBL" id="JAAALK010000080">
    <property type="protein sequence ID" value="KAG8094079.1"/>
    <property type="molecule type" value="Genomic_DNA"/>
</dbReference>
<name>A0A8J6BSI2_ZIZPA</name>
<feature type="compositionally biased region" description="Acidic residues" evidence="1">
    <location>
        <begin position="124"/>
        <end position="139"/>
    </location>
</feature>
<protein>
    <submittedName>
        <fullName evidence="2">Uncharacterized protein</fullName>
    </submittedName>
</protein>
<feature type="compositionally biased region" description="Low complexity" evidence="1">
    <location>
        <begin position="175"/>
        <end position="204"/>
    </location>
</feature>
<gene>
    <name evidence="2" type="ORF">GUJ93_ZPchr0012g20968</name>
</gene>
<evidence type="ECO:0000313" key="3">
    <source>
        <dbReference type="Proteomes" id="UP000729402"/>
    </source>
</evidence>
<reference evidence="2" key="2">
    <citation type="submission" date="2021-02" db="EMBL/GenBank/DDBJ databases">
        <authorList>
            <person name="Kimball J.A."/>
            <person name="Haas M.W."/>
            <person name="Macchietto M."/>
            <person name="Kono T."/>
            <person name="Duquette J."/>
            <person name="Shao M."/>
        </authorList>
    </citation>
    <scope>NUCLEOTIDE SEQUENCE</scope>
    <source>
        <tissue evidence="2">Fresh leaf tissue</tissue>
    </source>
</reference>
<feature type="compositionally biased region" description="Acidic residues" evidence="1">
    <location>
        <begin position="102"/>
        <end position="112"/>
    </location>
</feature>
<feature type="compositionally biased region" description="Basic and acidic residues" evidence="1">
    <location>
        <begin position="113"/>
        <end position="123"/>
    </location>
</feature>
<dbReference type="Proteomes" id="UP000729402">
    <property type="component" value="Unassembled WGS sequence"/>
</dbReference>
<proteinExistence type="predicted"/>